<reference evidence="1 2" key="1">
    <citation type="submission" date="2014-06" db="EMBL/GenBank/DDBJ databases">
        <title>Draft genome sequence of iron oxidizing acidophile Leptospirillum ferriphilum DSM14647.</title>
        <authorList>
            <person name="Cardenas J.P."/>
            <person name="Lazcano M."/>
            <person name="Ossandon F.J."/>
            <person name="Corbett M."/>
            <person name="Holmes D.S."/>
            <person name="Watkin E."/>
        </authorList>
    </citation>
    <scope>NUCLEOTIDE SEQUENCE [LARGE SCALE GENOMIC DNA]</scope>
    <source>
        <strain evidence="1 2">DSM 14647</strain>
    </source>
</reference>
<dbReference type="PATRIC" id="fig|178606.4.peg.478"/>
<sequence length="40" mass="4265">MNLLVTGVSVFLPVIEGSPKFHYNDGEGTVASPKCSVSKR</sequence>
<protein>
    <submittedName>
        <fullName evidence="1">Uncharacterized protein</fullName>
    </submittedName>
</protein>
<gene>
    <name evidence="1" type="ORF">LptCag_1944</name>
</gene>
<dbReference type="EMBL" id="JPGK01000002">
    <property type="protein sequence ID" value="KGA94514.1"/>
    <property type="molecule type" value="Genomic_DNA"/>
</dbReference>
<organism evidence="1 2">
    <name type="scientific">Leptospirillum ferriphilum</name>
    <dbReference type="NCBI Taxonomy" id="178606"/>
    <lineage>
        <taxon>Bacteria</taxon>
        <taxon>Pseudomonadati</taxon>
        <taxon>Nitrospirota</taxon>
        <taxon>Nitrospiria</taxon>
        <taxon>Nitrospirales</taxon>
        <taxon>Nitrospiraceae</taxon>
        <taxon>Leptospirillum</taxon>
    </lineage>
</organism>
<evidence type="ECO:0000313" key="1">
    <source>
        <dbReference type="EMBL" id="KGA94514.1"/>
    </source>
</evidence>
<accession>A0A094X7P7</accession>
<name>A0A094X7P7_9BACT</name>
<dbReference type="Proteomes" id="UP000029452">
    <property type="component" value="Unassembled WGS sequence"/>
</dbReference>
<comment type="caution">
    <text evidence="1">The sequence shown here is derived from an EMBL/GenBank/DDBJ whole genome shotgun (WGS) entry which is preliminary data.</text>
</comment>
<evidence type="ECO:0000313" key="2">
    <source>
        <dbReference type="Proteomes" id="UP000029452"/>
    </source>
</evidence>
<proteinExistence type="predicted"/>
<dbReference type="AlphaFoldDB" id="A0A094X7P7"/>